<keyword evidence="1" id="KW-0472">Membrane</keyword>
<organism evidence="2 3">
    <name type="scientific">Daphnia magna</name>
    <dbReference type="NCBI Taxonomy" id="35525"/>
    <lineage>
        <taxon>Eukaryota</taxon>
        <taxon>Metazoa</taxon>
        <taxon>Ecdysozoa</taxon>
        <taxon>Arthropoda</taxon>
        <taxon>Crustacea</taxon>
        <taxon>Branchiopoda</taxon>
        <taxon>Diplostraca</taxon>
        <taxon>Cladocera</taxon>
        <taxon>Anomopoda</taxon>
        <taxon>Daphniidae</taxon>
        <taxon>Daphnia</taxon>
    </lineage>
</organism>
<feature type="transmembrane region" description="Helical" evidence="1">
    <location>
        <begin position="65"/>
        <end position="87"/>
    </location>
</feature>
<keyword evidence="3" id="KW-1185">Reference proteome</keyword>
<dbReference type="AlphaFoldDB" id="A0A164H4U6"/>
<keyword evidence="1" id="KW-0812">Transmembrane</keyword>
<reference evidence="2 3" key="1">
    <citation type="submission" date="2016-03" db="EMBL/GenBank/DDBJ databases">
        <title>EvidentialGene: Evidence-directed Construction of Genes on Genomes.</title>
        <authorList>
            <person name="Gilbert D.G."/>
            <person name="Choi J.-H."/>
            <person name="Mockaitis K."/>
            <person name="Colbourne J."/>
            <person name="Pfrender M."/>
        </authorList>
    </citation>
    <scope>NUCLEOTIDE SEQUENCE [LARGE SCALE GENOMIC DNA]</scope>
    <source>
        <strain evidence="2 3">Xinb3</strain>
        <tissue evidence="2">Complete organism</tissue>
    </source>
</reference>
<comment type="caution">
    <text evidence="2">The sequence shown here is derived from an EMBL/GenBank/DDBJ whole genome shotgun (WGS) entry which is preliminary data.</text>
</comment>
<dbReference type="Proteomes" id="UP000076858">
    <property type="component" value="Unassembled WGS sequence"/>
</dbReference>
<evidence type="ECO:0000256" key="1">
    <source>
        <dbReference type="SAM" id="Phobius"/>
    </source>
</evidence>
<evidence type="ECO:0000313" key="2">
    <source>
        <dbReference type="EMBL" id="KZR99709.1"/>
    </source>
</evidence>
<proteinExistence type="predicted"/>
<sequence length="148" mass="16235">MAWGATFEGGYESVNLQYGYSSIFPPTTDATCGDYSGALFGFRTMFCCFITLAAREINLLRSYSFLYTILYLYVLSYTVCVSTLSVVPAGSTCQYDEGSPFVQDYVEPADDPSGVIPTAVGIFSKDPRCDPISKSVYIIECRSTIFGL</sequence>
<keyword evidence="1" id="KW-1133">Transmembrane helix</keyword>
<dbReference type="EMBL" id="LRGB01012884">
    <property type="protein sequence ID" value="KZR99709.1"/>
    <property type="molecule type" value="Genomic_DNA"/>
</dbReference>
<gene>
    <name evidence="2" type="ORF">APZ42_004327</name>
</gene>
<protein>
    <submittedName>
        <fullName evidence="2">Uncharacterized protein</fullName>
    </submittedName>
</protein>
<evidence type="ECO:0000313" key="3">
    <source>
        <dbReference type="Proteomes" id="UP000076858"/>
    </source>
</evidence>
<name>A0A164H4U6_9CRUS</name>
<accession>A0A164H4U6</accession>